<gene>
    <name evidence="7" type="ORF">R1flu_017784</name>
</gene>
<comment type="subcellular location">
    <subcellularLocation>
        <location evidence="1">Mitochondrion inner membrane</location>
    </subcellularLocation>
</comment>
<dbReference type="EMBL" id="JBHFFA010000001">
    <property type="protein sequence ID" value="KAL2649656.1"/>
    <property type="molecule type" value="Genomic_DNA"/>
</dbReference>
<dbReference type="PANTHER" id="PTHR11504">
    <property type="entry name" value="CYTOCHROME C OXIDASE POLYPEPTIDE VIA"/>
    <property type="match status" value="1"/>
</dbReference>
<dbReference type="FunFam" id="4.10.95.10:FF:000002">
    <property type="entry name" value="Cytochrome c oxidase subunit Via"/>
    <property type="match status" value="1"/>
</dbReference>
<evidence type="ECO:0000313" key="7">
    <source>
        <dbReference type="EMBL" id="KAL2649656.1"/>
    </source>
</evidence>
<dbReference type="Proteomes" id="UP001605036">
    <property type="component" value="Unassembled WGS sequence"/>
</dbReference>
<keyword evidence="8" id="KW-1185">Reference proteome</keyword>
<dbReference type="InterPro" id="IPR001349">
    <property type="entry name" value="Cyt_c_oxidase_su6a"/>
</dbReference>
<comment type="caution">
    <text evidence="7">The sequence shown here is derived from an EMBL/GenBank/DDBJ whole genome shotgun (WGS) entry which is preliminary data.</text>
</comment>
<keyword evidence="3" id="KW-0809">Transit peptide</keyword>
<evidence type="ECO:0000313" key="8">
    <source>
        <dbReference type="Proteomes" id="UP001605036"/>
    </source>
</evidence>
<sequence length="133" mass="15118">MLVSCVGVLGRRDGRSSELSDSITKGRSGGNMAQLLRQRLGPMLLRRSAPVQPKQIPKRTFSSSAQHEDAEETVKWRNITIVGYVTCSLLGAYILTGTEHHHEERPEYSYLHIRNKEFPWGPDGLFEYKSEHH</sequence>
<evidence type="ECO:0000256" key="2">
    <source>
        <dbReference type="ARBA" id="ARBA00022792"/>
    </source>
</evidence>
<dbReference type="PANTHER" id="PTHR11504:SF0">
    <property type="entry name" value="CYTOCHROME C OXIDASE SUBUNIT"/>
    <property type="match status" value="1"/>
</dbReference>
<accession>A0ABD1ZGA3</accession>
<dbReference type="SUPFAM" id="SSF81411">
    <property type="entry name" value="Mitochondrial cytochrome c oxidase subunit VIa"/>
    <property type="match status" value="1"/>
</dbReference>
<name>A0ABD1ZGA3_9MARC</name>
<evidence type="ECO:0000256" key="5">
    <source>
        <dbReference type="ARBA" id="ARBA00023136"/>
    </source>
</evidence>
<organism evidence="7 8">
    <name type="scientific">Riccia fluitans</name>
    <dbReference type="NCBI Taxonomy" id="41844"/>
    <lineage>
        <taxon>Eukaryota</taxon>
        <taxon>Viridiplantae</taxon>
        <taxon>Streptophyta</taxon>
        <taxon>Embryophyta</taxon>
        <taxon>Marchantiophyta</taxon>
        <taxon>Marchantiopsida</taxon>
        <taxon>Marchantiidae</taxon>
        <taxon>Marchantiales</taxon>
        <taxon>Ricciaceae</taxon>
        <taxon>Riccia</taxon>
    </lineage>
</organism>
<evidence type="ECO:0000256" key="6">
    <source>
        <dbReference type="RuleBase" id="RU004396"/>
    </source>
</evidence>
<keyword evidence="5" id="KW-0472">Membrane</keyword>
<keyword evidence="2" id="KW-0999">Mitochondrion inner membrane</keyword>
<dbReference type="InterPro" id="IPR036418">
    <property type="entry name" value="Cyt_c_oxidase_su6a_sf"/>
</dbReference>
<evidence type="ECO:0000256" key="1">
    <source>
        <dbReference type="ARBA" id="ARBA00004273"/>
    </source>
</evidence>
<dbReference type="Pfam" id="PF02046">
    <property type="entry name" value="COX6A"/>
    <property type="match status" value="1"/>
</dbReference>
<protein>
    <recommendedName>
        <fullName evidence="9">Cytochrome c oxidase subunit 6a</fullName>
    </recommendedName>
</protein>
<reference evidence="7 8" key="1">
    <citation type="submission" date="2024-09" db="EMBL/GenBank/DDBJ databases">
        <title>Chromosome-scale assembly of Riccia fluitans.</title>
        <authorList>
            <person name="Paukszto L."/>
            <person name="Sawicki J."/>
            <person name="Karawczyk K."/>
            <person name="Piernik-Szablinska J."/>
            <person name="Szczecinska M."/>
            <person name="Mazdziarz M."/>
        </authorList>
    </citation>
    <scope>NUCLEOTIDE SEQUENCE [LARGE SCALE GENOMIC DNA]</scope>
    <source>
        <strain evidence="7">Rf_01</strain>
        <tissue evidence="7">Aerial parts of the thallus</tissue>
    </source>
</reference>
<evidence type="ECO:0000256" key="3">
    <source>
        <dbReference type="ARBA" id="ARBA00022946"/>
    </source>
</evidence>
<dbReference type="GO" id="GO:0005743">
    <property type="term" value="C:mitochondrial inner membrane"/>
    <property type="evidence" value="ECO:0007669"/>
    <property type="project" value="UniProtKB-SubCell"/>
</dbReference>
<comment type="similarity">
    <text evidence="6">Belongs to the cytochrome c oxidase subunit 6A family.</text>
</comment>
<evidence type="ECO:0008006" key="9">
    <source>
        <dbReference type="Google" id="ProtNLM"/>
    </source>
</evidence>
<dbReference type="AlphaFoldDB" id="A0ABD1ZGA3"/>
<dbReference type="Gene3D" id="4.10.95.10">
    <property type="entry name" value="Cytochrome c oxidase, subunit VIa"/>
    <property type="match status" value="1"/>
</dbReference>
<evidence type="ECO:0000256" key="4">
    <source>
        <dbReference type="ARBA" id="ARBA00023128"/>
    </source>
</evidence>
<keyword evidence="4" id="KW-0496">Mitochondrion</keyword>
<proteinExistence type="inferred from homology"/>